<protein>
    <submittedName>
        <fullName evidence="5">Lrp/AsnC family transcriptional regulator</fullName>
    </submittedName>
</protein>
<dbReference type="Proteomes" id="UP001528411">
    <property type="component" value="Unassembled WGS sequence"/>
</dbReference>
<name>A0ABT5FIE5_9GAMM</name>
<evidence type="ECO:0000313" key="5">
    <source>
        <dbReference type="EMBL" id="MDC2890978.1"/>
    </source>
</evidence>
<accession>A0ABT5FIE5</accession>
<dbReference type="Pfam" id="PF13412">
    <property type="entry name" value="HTH_24"/>
    <property type="match status" value="1"/>
</dbReference>
<dbReference type="RefSeq" id="WP_215965154.1">
    <property type="nucleotide sequence ID" value="NZ_JAQOMS010000002.1"/>
</dbReference>
<dbReference type="EMBL" id="JAQOMS010000002">
    <property type="protein sequence ID" value="MDC2890978.1"/>
    <property type="molecule type" value="Genomic_DNA"/>
</dbReference>
<keyword evidence="2" id="KW-0238">DNA-binding</keyword>
<dbReference type="InterPro" id="IPR019885">
    <property type="entry name" value="Tscrpt_reg_HTH_AsnC-type_CS"/>
</dbReference>
<sequence>MLSEQERKLLLLLRENARMSVSDLARALNLSRTTVQNRITKLEETGVIKGYSVEYGSDFLSDQVMAHVHIKVKQQLTTKTYIALKQFSMVAELYAISGEYDLIAVVQAESLSQLNQTLDNIGNLSGIERTNSSVILETKFKR</sequence>
<dbReference type="PROSITE" id="PS50956">
    <property type="entry name" value="HTH_ASNC_2"/>
    <property type="match status" value="1"/>
</dbReference>
<dbReference type="InterPro" id="IPR019888">
    <property type="entry name" value="Tscrpt_reg_AsnC-like"/>
</dbReference>
<reference evidence="5 6" key="1">
    <citation type="submission" date="2023-01" db="EMBL/GenBank/DDBJ databases">
        <title>Psychrosphaera sp. nov., isolated from marine algae.</title>
        <authorList>
            <person name="Bayburt H."/>
            <person name="Choi B.J."/>
            <person name="Kim J.M."/>
            <person name="Choi D.G."/>
            <person name="Jeon C.O."/>
        </authorList>
    </citation>
    <scope>NUCLEOTIDE SEQUENCE [LARGE SCALE GENOMIC DNA]</scope>
    <source>
        <strain evidence="5 6">G1-22</strain>
    </source>
</reference>
<evidence type="ECO:0000256" key="2">
    <source>
        <dbReference type="ARBA" id="ARBA00023125"/>
    </source>
</evidence>
<dbReference type="PANTHER" id="PTHR30154:SF53">
    <property type="entry name" value="HTH-TYPE TRANSCRIPTIONAL REGULATOR LRPC"/>
    <property type="match status" value="1"/>
</dbReference>
<dbReference type="PROSITE" id="PS00519">
    <property type="entry name" value="HTH_ASNC_1"/>
    <property type="match status" value="1"/>
</dbReference>
<dbReference type="SMART" id="SM00344">
    <property type="entry name" value="HTH_ASNC"/>
    <property type="match status" value="1"/>
</dbReference>
<proteinExistence type="predicted"/>
<dbReference type="InterPro" id="IPR019887">
    <property type="entry name" value="Tscrpt_reg_AsnC/Lrp_C"/>
</dbReference>
<dbReference type="PANTHER" id="PTHR30154">
    <property type="entry name" value="LEUCINE-RESPONSIVE REGULATORY PROTEIN"/>
    <property type="match status" value="1"/>
</dbReference>
<comment type="caution">
    <text evidence="5">The sequence shown here is derived from an EMBL/GenBank/DDBJ whole genome shotgun (WGS) entry which is preliminary data.</text>
</comment>
<dbReference type="InterPro" id="IPR011991">
    <property type="entry name" value="ArsR-like_HTH"/>
</dbReference>
<dbReference type="Pfam" id="PF01037">
    <property type="entry name" value="AsnC_trans_reg"/>
    <property type="match status" value="1"/>
</dbReference>
<dbReference type="CDD" id="cd00090">
    <property type="entry name" value="HTH_ARSR"/>
    <property type="match status" value="1"/>
</dbReference>
<keyword evidence="3" id="KW-0804">Transcription</keyword>
<evidence type="ECO:0000259" key="4">
    <source>
        <dbReference type="PROSITE" id="PS50956"/>
    </source>
</evidence>
<gene>
    <name evidence="5" type="ORF">PN838_22425</name>
</gene>
<keyword evidence="1" id="KW-0805">Transcription regulation</keyword>
<feature type="domain" description="HTH asnC-type" evidence="4">
    <location>
        <begin position="2"/>
        <end position="68"/>
    </location>
</feature>
<dbReference type="InterPro" id="IPR000485">
    <property type="entry name" value="AsnC-type_HTH_dom"/>
</dbReference>
<evidence type="ECO:0000313" key="6">
    <source>
        <dbReference type="Proteomes" id="UP001528411"/>
    </source>
</evidence>
<evidence type="ECO:0000256" key="1">
    <source>
        <dbReference type="ARBA" id="ARBA00023015"/>
    </source>
</evidence>
<keyword evidence="6" id="KW-1185">Reference proteome</keyword>
<organism evidence="5 6">
    <name type="scientific">Psychrosphaera algicola</name>
    <dbReference type="NCBI Taxonomy" id="3023714"/>
    <lineage>
        <taxon>Bacteria</taxon>
        <taxon>Pseudomonadati</taxon>
        <taxon>Pseudomonadota</taxon>
        <taxon>Gammaproteobacteria</taxon>
        <taxon>Alteromonadales</taxon>
        <taxon>Pseudoalteromonadaceae</taxon>
        <taxon>Psychrosphaera</taxon>
    </lineage>
</organism>
<evidence type="ECO:0000256" key="3">
    <source>
        <dbReference type="ARBA" id="ARBA00023163"/>
    </source>
</evidence>